<keyword evidence="2 4" id="KW-0694">RNA-binding</keyword>
<dbReference type="GO" id="GO:0003723">
    <property type="term" value="F:RNA binding"/>
    <property type="evidence" value="ECO:0007669"/>
    <property type="project" value="UniProtKB-UniRule"/>
</dbReference>
<dbReference type="CDD" id="cd21546">
    <property type="entry name" value="SPOC_FPA-like"/>
    <property type="match status" value="1"/>
</dbReference>
<feature type="region of interest" description="Disordered" evidence="5">
    <location>
        <begin position="857"/>
        <end position="884"/>
    </location>
</feature>
<proteinExistence type="predicted"/>
<keyword evidence="3" id="KW-0539">Nucleus</keyword>
<evidence type="ECO:0000313" key="8">
    <source>
        <dbReference type="EMBL" id="JAT65529.1"/>
    </source>
</evidence>
<dbReference type="AlphaFoldDB" id="A0A1D1ZF61"/>
<reference evidence="8" key="1">
    <citation type="submission" date="2015-07" db="EMBL/GenBank/DDBJ databases">
        <title>Transcriptome Assembly of Anthurium amnicola.</title>
        <authorList>
            <person name="Suzuki J."/>
        </authorList>
    </citation>
    <scope>NUCLEOTIDE SEQUENCE</scope>
</reference>
<dbReference type="InterPro" id="IPR012677">
    <property type="entry name" value="Nucleotide-bd_a/b_plait_sf"/>
</dbReference>
<accession>A0A1D1ZF61</accession>
<dbReference type="CDD" id="cd00590">
    <property type="entry name" value="RRM_SF"/>
    <property type="match status" value="2"/>
</dbReference>
<dbReference type="SUPFAM" id="SSF54928">
    <property type="entry name" value="RNA-binding domain, RBD"/>
    <property type="match status" value="2"/>
</dbReference>
<feature type="region of interest" description="Disordered" evidence="5">
    <location>
        <begin position="637"/>
        <end position="668"/>
    </location>
</feature>
<feature type="domain" description="RRM" evidence="6">
    <location>
        <begin position="29"/>
        <end position="101"/>
    </location>
</feature>
<feature type="compositionally biased region" description="Basic and acidic residues" evidence="5">
    <location>
        <begin position="9"/>
        <end position="21"/>
    </location>
</feature>
<dbReference type="InterPro" id="IPR012921">
    <property type="entry name" value="SPOC_C"/>
</dbReference>
<evidence type="ECO:0000256" key="1">
    <source>
        <dbReference type="ARBA" id="ARBA00004123"/>
    </source>
</evidence>
<dbReference type="InterPro" id="IPR000504">
    <property type="entry name" value="RRM_dom"/>
</dbReference>
<dbReference type="EMBL" id="GDJX01007640">
    <property type="protein sequence ID" value="JAT60296.1"/>
    <property type="molecule type" value="Transcribed_RNA"/>
</dbReference>
<organism evidence="8">
    <name type="scientific">Anthurium amnicola</name>
    <dbReference type="NCBI Taxonomy" id="1678845"/>
    <lineage>
        <taxon>Eukaryota</taxon>
        <taxon>Viridiplantae</taxon>
        <taxon>Streptophyta</taxon>
        <taxon>Embryophyta</taxon>
        <taxon>Tracheophyta</taxon>
        <taxon>Spermatophyta</taxon>
        <taxon>Magnoliopsida</taxon>
        <taxon>Liliopsida</taxon>
        <taxon>Araceae</taxon>
        <taxon>Pothoideae</taxon>
        <taxon>Potheae</taxon>
        <taxon>Anthurium</taxon>
    </lineage>
</organism>
<dbReference type="SMART" id="SM00360">
    <property type="entry name" value="RRM"/>
    <property type="match status" value="3"/>
</dbReference>
<dbReference type="GO" id="GO:0005634">
    <property type="term" value="C:nucleus"/>
    <property type="evidence" value="ECO:0007669"/>
    <property type="project" value="UniProtKB-SubCell"/>
</dbReference>
<evidence type="ECO:0000256" key="3">
    <source>
        <dbReference type="ARBA" id="ARBA00023242"/>
    </source>
</evidence>
<evidence type="ECO:0000259" key="6">
    <source>
        <dbReference type="PROSITE" id="PS50102"/>
    </source>
</evidence>
<evidence type="ECO:0000256" key="2">
    <source>
        <dbReference type="ARBA" id="ARBA00022884"/>
    </source>
</evidence>
<feature type="domain" description="RRM" evidence="6">
    <location>
        <begin position="242"/>
        <end position="315"/>
    </location>
</feature>
<evidence type="ECO:0000313" key="7">
    <source>
        <dbReference type="EMBL" id="JAT60296.1"/>
    </source>
</evidence>
<evidence type="ECO:0000256" key="4">
    <source>
        <dbReference type="PROSITE-ProRule" id="PRU00176"/>
    </source>
</evidence>
<dbReference type="InterPro" id="IPR035979">
    <property type="entry name" value="RBD_domain_sf"/>
</dbReference>
<sequence>MPPPGKPTGGRDHHHPSGKEPDDGEEPSGNLWVGNLPPDTVELELAPLFAKYGALDGVSTYAARNYAFVHFKHPGDAKVARGALQGALVRGNPIKIDFARPAKPGKNLWIGGFGSSVTKEQLEVEFSKFGKIEEYKFFRDRNFALVNYHKIDDAIAALKSMNGRRLGSEQIRVDYLRSQTSRRDWSDHHDARDGRLNNAWGMETPEPLWMPPDSMRNFPEDFHRGHKRLLPSVVQRDGPPSKILWIGYPPSFQIDDQMLHNAMILFGEIEHIKSFPSRHYSLVEFRSIDEARRAKEGLQGRLFNDPRIQILFANRELVPLQDNLPFFPGPRGPRPDMFFGEHPFGPMEPFGPGHPMAAGSFPGMLPPSNMPGSNMLGRPFAPQGFDHLHGGSEFFNDVNGSSHLFPDGNVNNPLAANYRRLSPAPGTRPPIIPVPGMWDGLDVRDPKRLRIDGPPIDEASFRGRRMVRQGVGEPHVLHQPGGVKGSAAGFTGHNEHHVAPNQDHLWHGIIAKGGTPVCHARCLPMGKVIASPFPEVVNCSARTGLDMLTKHYAEAVGFDVVFFLPDSEDDFASYTEFLRYLGLKNRAGVAKLDDGTTLFLVPPSDFLSKVLKVSGPERLYGIVLKMPQQMSSAMQQSKPVGLPSAPRFVERQQTPPPQTGYSVAPWNEDQTPQMEFNSLLPEESLPRPAVGKPFPGHGDQSRSTQAVPLDHLSNPMTAQPVEVSLTPELIATLASVIPTSALPSSAGPPQLPLNSSAKPPYFSVVSDKGMPPQIWSQEPQALAASGLQFEQPSHHSLPLGHQFGNQTAQLPYTNIVNMPDPSGHVPGGTHVQDNVLGIQQAASISTMPFNNYVMPPQSGQISASQTNPQNQVDAGFSSNKNYGVPQPAEVSALLRATGPQQPNATTSSQVQSGNVLQHWVVSPLTADNVNADFPTQVQQLQNAITGSTQVPAEGEADKNQRYQSTLQLAASLLLQIQQQQQQQANAQAVQGSGNQQ</sequence>
<dbReference type="PROSITE" id="PS50102">
    <property type="entry name" value="RRM"/>
    <property type="match status" value="3"/>
</dbReference>
<dbReference type="Gene3D" id="3.30.70.330">
    <property type="match status" value="3"/>
</dbReference>
<gene>
    <name evidence="8" type="primary">FPA_7</name>
    <name evidence="7" type="synonym">FPA_9</name>
    <name evidence="7" type="ORF">g.86322</name>
    <name evidence="8" type="ORF">g.86335</name>
</gene>
<feature type="domain" description="RRM" evidence="6">
    <location>
        <begin position="106"/>
        <end position="178"/>
    </location>
</feature>
<dbReference type="Pfam" id="PF07744">
    <property type="entry name" value="SPOC"/>
    <property type="match status" value="1"/>
</dbReference>
<feature type="region of interest" description="Disordered" evidence="5">
    <location>
        <begin position="1"/>
        <end position="35"/>
    </location>
</feature>
<dbReference type="Pfam" id="PF00076">
    <property type="entry name" value="RRM_1"/>
    <property type="match status" value="3"/>
</dbReference>
<protein>
    <submittedName>
        <fullName evidence="8">Flowering time control protein FPA</fullName>
    </submittedName>
</protein>
<comment type="subcellular location">
    <subcellularLocation>
        <location evidence="1">Nucleus</location>
    </subcellularLocation>
</comment>
<name>A0A1D1ZF61_9ARAE</name>
<evidence type="ECO:0000256" key="5">
    <source>
        <dbReference type="SAM" id="MobiDB-lite"/>
    </source>
</evidence>
<feature type="compositionally biased region" description="Polar residues" evidence="5">
    <location>
        <begin position="857"/>
        <end position="881"/>
    </location>
</feature>
<dbReference type="PANTHER" id="PTHR23189">
    <property type="entry name" value="RNA RECOGNITION MOTIF-CONTAINING"/>
    <property type="match status" value="1"/>
</dbReference>
<dbReference type="EMBL" id="GDJX01002407">
    <property type="protein sequence ID" value="JAT65529.1"/>
    <property type="molecule type" value="Transcribed_RNA"/>
</dbReference>